<organism evidence="2 3">
    <name type="scientific">Botrimarina mediterranea</name>
    <dbReference type="NCBI Taxonomy" id="2528022"/>
    <lineage>
        <taxon>Bacteria</taxon>
        <taxon>Pseudomonadati</taxon>
        <taxon>Planctomycetota</taxon>
        <taxon>Planctomycetia</taxon>
        <taxon>Pirellulales</taxon>
        <taxon>Lacipirellulaceae</taxon>
        <taxon>Botrimarina</taxon>
    </lineage>
</organism>
<dbReference type="InterPro" id="IPR013424">
    <property type="entry name" value="Ice-binding_C"/>
</dbReference>
<dbReference type="NCBIfam" id="TIGR02595">
    <property type="entry name" value="PEP_CTERM"/>
    <property type="match status" value="1"/>
</dbReference>
<feature type="signal peptide" evidence="1">
    <location>
        <begin position="1"/>
        <end position="31"/>
    </location>
</feature>
<dbReference type="PROSITE" id="PS00018">
    <property type="entry name" value="EF_HAND_1"/>
    <property type="match status" value="1"/>
</dbReference>
<dbReference type="InterPro" id="IPR036439">
    <property type="entry name" value="Dockerin_dom_sf"/>
</dbReference>
<sequence length="314" mass="32797" precursor="true">MTRSTSHSHPSASHGAAALACLLLLGASASAVSIPIVNHSFEGPDAAGGYLLETPTGWTSLDSNNEFVESITGVGMSGGDGLQYLGVENGTLYQDLGVSFQPGMTYRVDLASAHREGFTHGEVEFGVFSSDAIGTDLGTAGFMDIQGVWDGSGNPDGDNLWNVFRDASALNQIGSGALGRVSTFTVGGTAPTGNIVVFIRNSTGAARVNVDNIRLEEISGIVLGDVNGDGNVLLDDYAIIRDNFRMNVATRNLGDLSGDGEVDFTDFLEWRNNSEFGGLSMAQLNAMLQSVPEPTSALLVSAGVLGAATRRRRS</sequence>
<dbReference type="Gene3D" id="1.10.1330.10">
    <property type="entry name" value="Dockerin domain"/>
    <property type="match status" value="1"/>
</dbReference>
<protein>
    <recommendedName>
        <fullName evidence="4">PEP-CTERM protein-sorting domain-containing protein</fullName>
    </recommendedName>
</protein>
<dbReference type="InterPro" id="IPR018247">
    <property type="entry name" value="EF_Hand_1_Ca_BS"/>
</dbReference>
<dbReference type="KEGG" id="bmei:Spa11_25520"/>
<keyword evidence="3" id="KW-1185">Reference proteome</keyword>
<reference evidence="2 3" key="1">
    <citation type="submission" date="2019-02" db="EMBL/GenBank/DDBJ databases">
        <title>Deep-cultivation of Planctomycetes and their phenomic and genomic characterization uncovers novel biology.</title>
        <authorList>
            <person name="Wiegand S."/>
            <person name="Jogler M."/>
            <person name="Boedeker C."/>
            <person name="Pinto D."/>
            <person name="Vollmers J."/>
            <person name="Rivas-Marin E."/>
            <person name="Kohn T."/>
            <person name="Peeters S.H."/>
            <person name="Heuer A."/>
            <person name="Rast P."/>
            <person name="Oberbeckmann S."/>
            <person name="Bunk B."/>
            <person name="Jeske O."/>
            <person name="Meyerdierks A."/>
            <person name="Storesund J.E."/>
            <person name="Kallscheuer N."/>
            <person name="Luecker S."/>
            <person name="Lage O.M."/>
            <person name="Pohl T."/>
            <person name="Merkel B.J."/>
            <person name="Hornburger P."/>
            <person name="Mueller R.-W."/>
            <person name="Bruemmer F."/>
            <person name="Labrenz M."/>
            <person name="Spormann A.M."/>
            <person name="Op den Camp H."/>
            <person name="Overmann J."/>
            <person name="Amann R."/>
            <person name="Jetten M.S.M."/>
            <person name="Mascher T."/>
            <person name="Medema M.H."/>
            <person name="Devos D.P."/>
            <person name="Kaster A.-K."/>
            <person name="Ovreas L."/>
            <person name="Rohde M."/>
            <person name="Galperin M.Y."/>
            <person name="Jogler C."/>
        </authorList>
    </citation>
    <scope>NUCLEOTIDE SEQUENCE [LARGE SCALE GENOMIC DNA]</scope>
    <source>
        <strain evidence="2 3">Spa11</strain>
    </source>
</reference>
<dbReference type="Proteomes" id="UP000316426">
    <property type="component" value="Chromosome"/>
</dbReference>
<evidence type="ECO:0000313" key="2">
    <source>
        <dbReference type="EMBL" id="QDV74349.1"/>
    </source>
</evidence>
<dbReference type="RefSeq" id="WP_145112686.1">
    <property type="nucleotide sequence ID" value="NZ_CP036349.1"/>
</dbReference>
<proteinExistence type="predicted"/>
<dbReference type="PROSITE" id="PS51257">
    <property type="entry name" value="PROKAR_LIPOPROTEIN"/>
    <property type="match status" value="1"/>
</dbReference>
<dbReference type="AlphaFoldDB" id="A0A518K980"/>
<dbReference type="EMBL" id="CP036349">
    <property type="protein sequence ID" value="QDV74349.1"/>
    <property type="molecule type" value="Genomic_DNA"/>
</dbReference>
<name>A0A518K980_9BACT</name>
<feature type="chain" id="PRO_5021796304" description="PEP-CTERM protein-sorting domain-containing protein" evidence="1">
    <location>
        <begin position="32"/>
        <end position="314"/>
    </location>
</feature>
<accession>A0A518K980</accession>
<evidence type="ECO:0000313" key="3">
    <source>
        <dbReference type="Proteomes" id="UP000316426"/>
    </source>
</evidence>
<evidence type="ECO:0008006" key="4">
    <source>
        <dbReference type="Google" id="ProtNLM"/>
    </source>
</evidence>
<dbReference type="GO" id="GO:0000272">
    <property type="term" value="P:polysaccharide catabolic process"/>
    <property type="evidence" value="ECO:0007669"/>
    <property type="project" value="InterPro"/>
</dbReference>
<gene>
    <name evidence="2" type="ORF">Spa11_25520</name>
</gene>
<keyword evidence="1" id="KW-0732">Signal</keyword>
<evidence type="ECO:0000256" key="1">
    <source>
        <dbReference type="SAM" id="SignalP"/>
    </source>
</evidence>